<keyword evidence="2" id="KW-1185">Reference proteome</keyword>
<organism evidence="1 2">
    <name type="scientific">Heterobasidion irregulare (strain TC 32-1)</name>
    <dbReference type="NCBI Taxonomy" id="747525"/>
    <lineage>
        <taxon>Eukaryota</taxon>
        <taxon>Fungi</taxon>
        <taxon>Dikarya</taxon>
        <taxon>Basidiomycota</taxon>
        <taxon>Agaricomycotina</taxon>
        <taxon>Agaricomycetes</taxon>
        <taxon>Russulales</taxon>
        <taxon>Bondarzewiaceae</taxon>
        <taxon>Heterobasidion</taxon>
        <taxon>Heterobasidion annosum species complex</taxon>
    </lineage>
</organism>
<evidence type="ECO:0000313" key="2">
    <source>
        <dbReference type="Proteomes" id="UP000030671"/>
    </source>
</evidence>
<dbReference type="EMBL" id="KI925460">
    <property type="protein sequence ID" value="ETW79834.1"/>
    <property type="molecule type" value="Genomic_DNA"/>
</dbReference>
<dbReference type="RefSeq" id="XP_009548378.1">
    <property type="nucleotide sequence ID" value="XM_009550083.1"/>
</dbReference>
<accession>W4K290</accession>
<dbReference type="GeneID" id="20665917"/>
<protein>
    <submittedName>
        <fullName evidence="1">Uncharacterized protein</fullName>
    </submittedName>
</protein>
<dbReference type="Proteomes" id="UP000030671">
    <property type="component" value="Unassembled WGS sequence"/>
</dbReference>
<sequence>MGSRIHTALVASAGVRNGPQAALEGDSSGVRGSRTAITITEPSTPYPAMNHATS</sequence>
<gene>
    <name evidence="1" type="ORF">HETIRDRAFT_103578</name>
</gene>
<dbReference type="AlphaFoldDB" id="W4K290"/>
<dbReference type="HOGENOM" id="CLU_3050581_0_0_1"/>
<name>W4K290_HETIT</name>
<evidence type="ECO:0000313" key="1">
    <source>
        <dbReference type="EMBL" id="ETW79834.1"/>
    </source>
</evidence>
<proteinExistence type="predicted"/>
<dbReference type="KEGG" id="hir:HETIRDRAFT_103578"/>
<dbReference type="InParanoid" id="W4K290"/>
<reference evidence="1 2" key="1">
    <citation type="journal article" date="2012" name="New Phytol.">
        <title>Insight into trade-off between wood decay and parasitism from the genome of a fungal forest pathogen.</title>
        <authorList>
            <person name="Olson A."/>
            <person name="Aerts A."/>
            <person name="Asiegbu F."/>
            <person name="Belbahri L."/>
            <person name="Bouzid O."/>
            <person name="Broberg A."/>
            <person name="Canback B."/>
            <person name="Coutinho P.M."/>
            <person name="Cullen D."/>
            <person name="Dalman K."/>
            <person name="Deflorio G."/>
            <person name="van Diepen L.T."/>
            <person name="Dunand C."/>
            <person name="Duplessis S."/>
            <person name="Durling M."/>
            <person name="Gonthier P."/>
            <person name="Grimwood J."/>
            <person name="Fossdal C.G."/>
            <person name="Hansson D."/>
            <person name="Henrissat B."/>
            <person name="Hietala A."/>
            <person name="Himmelstrand K."/>
            <person name="Hoffmeister D."/>
            <person name="Hogberg N."/>
            <person name="James T.Y."/>
            <person name="Karlsson M."/>
            <person name="Kohler A."/>
            <person name="Kues U."/>
            <person name="Lee Y.H."/>
            <person name="Lin Y.C."/>
            <person name="Lind M."/>
            <person name="Lindquist E."/>
            <person name="Lombard V."/>
            <person name="Lucas S."/>
            <person name="Lunden K."/>
            <person name="Morin E."/>
            <person name="Murat C."/>
            <person name="Park J."/>
            <person name="Raffaello T."/>
            <person name="Rouze P."/>
            <person name="Salamov A."/>
            <person name="Schmutz J."/>
            <person name="Solheim H."/>
            <person name="Stahlberg J."/>
            <person name="Velez H."/>
            <person name="de Vries R.P."/>
            <person name="Wiebenga A."/>
            <person name="Woodward S."/>
            <person name="Yakovlev I."/>
            <person name="Garbelotto M."/>
            <person name="Martin F."/>
            <person name="Grigoriev I.V."/>
            <person name="Stenlid J."/>
        </authorList>
    </citation>
    <scope>NUCLEOTIDE SEQUENCE [LARGE SCALE GENOMIC DNA]</scope>
    <source>
        <strain evidence="1 2">TC 32-1</strain>
    </source>
</reference>